<dbReference type="Gene3D" id="1.25.40.10">
    <property type="entry name" value="Tetratricopeptide repeat domain"/>
    <property type="match status" value="3"/>
</dbReference>
<name>A0A7X4GGI6_9SPHN</name>
<dbReference type="SMART" id="SM00028">
    <property type="entry name" value="TPR"/>
    <property type="match status" value="5"/>
</dbReference>
<dbReference type="SUPFAM" id="SSF48452">
    <property type="entry name" value="TPR-like"/>
    <property type="match status" value="3"/>
</dbReference>
<reference evidence="2 3" key="1">
    <citation type="submission" date="2019-12" db="EMBL/GenBank/DDBJ databases">
        <authorList>
            <person name="Feng G."/>
            <person name="Zhu H."/>
        </authorList>
    </citation>
    <scope>NUCLEOTIDE SEQUENCE [LARGE SCALE GENOMIC DNA]</scope>
    <source>
        <strain evidence="2 3">FGD1</strain>
    </source>
</reference>
<dbReference type="Proteomes" id="UP000465810">
    <property type="component" value="Unassembled WGS sequence"/>
</dbReference>
<keyword evidence="1" id="KW-0732">Signal</keyword>
<evidence type="ECO:0000256" key="1">
    <source>
        <dbReference type="SAM" id="SignalP"/>
    </source>
</evidence>
<dbReference type="Pfam" id="PF14559">
    <property type="entry name" value="TPR_19"/>
    <property type="match status" value="2"/>
</dbReference>
<dbReference type="InterPro" id="IPR011990">
    <property type="entry name" value="TPR-like_helical_dom_sf"/>
</dbReference>
<evidence type="ECO:0000313" key="3">
    <source>
        <dbReference type="Proteomes" id="UP000465810"/>
    </source>
</evidence>
<dbReference type="RefSeq" id="WP_160985511.1">
    <property type="nucleotide sequence ID" value="NZ_WVTD01000005.1"/>
</dbReference>
<keyword evidence="3" id="KW-1185">Reference proteome</keyword>
<dbReference type="PANTHER" id="PTHR12558">
    <property type="entry name" value="CELL DIVISION CYCLE 16,23,27"/>
    <property type="match status" value="1"/>
</dbReference>
<proteinExistence type="predicted"/>
<evidence type="ECO:0000313" key="2">
    <source>
        <dbReference type="EMBL" id="MYL97861.1"/>
    </source>
</evidence>
<organism evidence="2 3">
    <name type="scientific">Novosphingobium silvae</name>
    <dbReference type="NCBI Taxonomy" id="2692619"/>
    <lineage>
        <taxon>Bacteria</taxon>
        <taxon>Pseudomonadati</taxon>
        <taxon>Pseudomonadota</taxon>
        <taxon>Alphaproteobacteria</taxon>
        <taxon>Sphingomonadales</taxon>
        <taxon>Sphingomonadaceae</taxon>
        <taxon>Novosphingobium</taxon>
    </lineage>
</organism>
<dbReference type="PROSITE" id="PS51257">
    <property type="entry name" value="PROKAR_LIPOPROTEIN"/>
    <property type="match status" value="1"/>
</dbReference>
<dbReference type="PANTHER" id="PTHR12558:SF13">
    <property type="entry name" value="CELL DIVISION CYCLE PROTEIN 27 HOMOLOG"/>
    <property type="match status" value="1"/>
</dbReference>
<comment type="caution">
    <text evidence="2">The sequence shown here is derived from an EMBL/GenBank/DDBJ whole genome shotgun (WGS) entry which is preliminary data.</text>
</comment>
<dbReference type="Pfam" id="PF13432">
    <property type="entry name" value="TPR_16"/>
    <property type="match status" value="2"/>
</dbReference>
<protein>
    <submittedName>
        <fullName evidence="2">Tetratricopeptide repeat protein</fullName>
    </submittedName>
</protein>
<dbReference type="AlphaFoldDB" id="A0A7X4GGI6"/>
<gene>
    <name evidence="2" type="ORF">GR702_08770</name>
</gene>
<dbReference type="EMBL" id="WVTD01000005">
    <property type="protein sequence ID" value="MYL97861.1"/>
    <property type="molecule type" value="Genomic_DNA"/>
</dbReference>
<sequence>MNSLLRPALPFAALFALASCGESPEAVFRDAQTAFAQENYQEARLDLVEALRARPTDHAMLVLLAETHLRLGDPDSAEWAIGRLERAGGKPPARIKAEVALLRQDPTLALDLLGRDETVDGWRIRGEAYAMLGQADAARHAFEQGLKAGGNVRLGSAYGRELLLAEDFGAAGKVLARMRSLAPQSYETLVMAADLAAAQGQDEAAIAAYRRTIDAFPDRAAPMLALANQYDALGKVDDAISLVERAAKIDAGDPQVEELRFQLLSEKGEWEKIRLALQTRETSLQPGSALSMTYGEALLRLGHAEQARVIFRRAALVLPGNPYSRLMLGQAELATGDAQGAWKTLEPLAQSSLARPEVLVQAEQAARAAGAPEAAKLRARLEPARIKATMELVEQGEDALARQQWARAVAIYTRLLQRGEDAEVLKRLALAQGRLGDAASAIARADRAQALSPDNPDYLYVAGIVRLDSGRDVGEAVRLLERAAAIDPGNRAISRDLARAKAAAG</sequence>
<accession>A0A7X4GGI6</accession>
<feature type="signal peptide" evidence="1">
    <location>
        <begin position="1"/>
        <end position="18"/>
    </location>
</feature>
<feature type="chain" id="PRO_5030950674" evidence="1">
    <location>
        <begin position="19"/>
        <end position="505"/>
    </location>
</feature>
<dbReference type="InterPro" id="IPR019734">
    <property type="entry name" value="TPR_rpt"/>
</dbReference>